<dbReference type="PATRIC" id="fig|1177154.3.peg.95"/>
<gene>
    <name evidence="1" type="ORF">Y5S_00092</name>
</gene>
<dbReference type="OrthoDB" id="6079010at2"/>
<dbReference type="EMBL" id="ARXV01000001">
    <property type="protein sequence ID" value="KGD66425.1"/>
    <property type="molecule type" value="Genomic_DNA"/>
</dbReference>
<dbReference type="AlphaFoldDB" id="A0A095UV49"/>
<reference evidence="1 2" key="1">
    <citation type="submission" date="2012-09" db="EMBL/GenBank/DDBJ databases">
        <title>Genome Sequence of alkane-degrading Bacterium Alcanivorax sp. 19-m-6.</title>
        <authorList>
            <person name="Lai Q."/>
            <person name="Shao Z."/>
        </authorList>
    </citation>
    <scope>NUCLEOTIDE SEQUENCE [LARGE SCALE GENOMIC DNA]</scope>
    <source>
        <strain evidence="1 2">19-m-6</strain>
    </source>
</reference>
<protein>
    <recommendedName>
        <fullName evidence="3">PilZ domain-containing protein</fullName>
    </recommendedName>
</protein>
<sequence length="107" mass="11996">MERRRFRRPRLRLNVKASIGSQPIGHVLNLTDEGVCLTGRGVPPSQVQPLRLDLPIPLYGQREVAVMATPCWHDYLPNGHWRGGFHLQVDDDAVSLLTTLAGRYGDV</sequence>
<organism evidence="1 2">
    <name type="scientific">Alcanivorax nanhaiticus</name>
    <dbReference type="NCBI Taxonomy" id="1177154"/>
    <lineage>
        <taxon>Bacteria</taxon>
        <taxon>Pseudomonadati</taxon>
        <taxon>Pseudomonadota</taxon>
        <taxon>Gammaproteobacteria</taxon>
        <taxon>Oceanospirillales</taxon>
        <taxon>Alcanivoracaceae</taxon>
        <taxon>Alcanivorax</taxon>
    </lineage>
</organism>
<dbReference type="Proteomes" id="UP000029444">
    <property type="component" value="Unassembled WGS sequence"/>
</dbReference>
<evidence type="ECO:0000313" key="1">
    <source>
        <dbReference type="EMBL" id="KGD66425.1"/>
    </source>
</evidence>
<proteinExistence type="predicted"/>
<keyword evidence="2" id="KW-1185">Reference proteome</keyword>
<dbReference type="RefSeq" id="WP_156107512.1">
    <property type="nucleotide sequence ID" value="NZ_ARXV01000001.1"/>
</dbReference>
<comment type="caution">
    <text evidence="1">The sequence shown here is derived from an EMBL/GenBank/DDBJ whole genome shotgun (WGS) entry which is preliminary data.</text>
</comment>
<evidence type="ECO:0008006" key="3">
    <source>
        <dbReference type="Google" id="ProtNLM"/>
    </source>
</evidence>
<evidence type="ECO:0000313" key="2">
    <source>
        <dbReference type="Proteomes" id="UP000029444"/>
    </source>
</evidence>
<name>A0A095UV49_9GAMM</name>
<accession>A0A095UV49</accession>